<reference evidence="5" key="1">
    <citation type="submission" date="2022-07" db="EMBL/GenBank/DDBJ databases">
        <authorList>
            <consortium name="DAFM: The Division of Animal and Food Microbiology"/>
        </authorList>
    </citation>
    <scope>NUCLEOTIDE SEQUENCE</scope>
    <source>
        <strain evidence="5">19MO01SH01-2</strain>
    </source>
</reference>
<evidence type="ECO:0000259" key="4">
    <source>
        <dbReference type="Pfam" id="PF00005"/>
    </source>
</evidence>
<comment type="function">
    <text evidence="3">Part of the ABC transporter complex HmuTUV involved in hemin import. Responsible for energy coupling to the transport system.</text>
</comment>
<evidence type="ECO:0000256" key="1">
    <source>
        <dbReference type="ARBA" id="ARBA00022448"/>
    </source>
</evidence>
<evidence type="ECO:0000256" key="3">
    <source>
        <dbReference type="ARBA" id="ARBA00037066"/>
    </source>
</evidence>
<dbReference type="PANTHER" id="PTHR42794:SF1">
    <property type="entry name" value="HEMIN IMPORT ATP-BINDING PROTEIN HMUV"/>
    <property type="match status" value="1"/>
</dbReference>
<accession>A0AAI9C734</accession>
<organism evidence="5 6">
    <name type="scientific">Stenotrophomonas maltophilia</name>
    <name type="common">Pseudomonas maltophilia</name>
    <name type="synonym">Xanthomonas maltophilia</name>
    <dbReference type="NCBI Taxonomy" id="40324"/>
    <lineage>
        <taxon>Bacteria</taxon>
        <taxon>Pseudomonadati</taxon>
        <taxon>Pseudomonadota</taxon>
        <taxon>Gammaproteobacteria</taxon>
        <taxon>Lysobacterales</taxon>
        <taxon>Lysobacteraceae</taxon>
        <taxon>Stenotrophomonas</taxon>
        <taxon>Stenotrophomonas maltophilia group</taxon>
    </lineage>
</organism>
<dbReference type="PANTHER" id="PTHR42794">
    <property type="entry name" value="HEMIN IMPORT ATP-BINDING PROTEIN HMUV"/>
    <property type="match status" value="1"/>
</dbReference>
<dbReference type="Proteomes" id="UP001218208">
    <property type="component" value="Unassembled WGS sequence"/>
</dbReference>
<dbReference type="EMBL" id="ABLOJW010000067">
    <property type="protein sequence ID" value="EKT4095344.1"/>
    <property type="molecule type" value="Genomic_DNA"/>
</dbReference>
<dbReference type="InterPro" id="IPR003439">
    <property type="entry name" value="ABC_transporter-like_ATP-bd"/>
</dbReference>
<name>A0AAI9C734_STEMA</name>
<dbReference type="GO" id="GO:0005524">
    <property type="term" value="F:ATP binding"/>
    <property type="evidence" value="ECO:0007669"/>
    <property type="project" value="UniProtKB-KW"/>
</dbReference>
<evidence type="ECO:0000256" key="2">
    <source>
        <dbReference type="ARBA" id="ARBA00022967"/>
    </source>
</evidence>
<gene>
    <name evidence="5" type="ORF">QEG23_004931</name>
</gene>
<sequence>MSVLLKLHEVVVRRQQREILHGISLAFEPGTVTALVGPNGAGKSTLLAVAAGDLRADAGEVSLLGRPLTSYKAGPLARERAVMPQEHGVRFAFSVEEVVAMGRLPHPPDPAVDDAQVEAAIDAAELQALRLREVQQLSGGESARTTFARVLAQDTP</sequence>
<keyword evidence="2" id="KW-1278">Translocase</keyword>
<dbReference type="Gene3D" id="3.40.50.300">
    <property type="entry name" value="P-loop containing nucleotide triphosphate hydrolases"/>
    <property type="match status" value="1"/>
</dbReference>
<keyword evidence="5" id="KW-0547">Nucleotide-binding</keyword>
<dbReference type="InterPro" id="IPR027417">
    <property type="entry name" value="P-loop_NTPase"/>
</dbReference>
<evidence type="ECO:0000313" key="6">
    <source>
        <dbReference type="Proteomes" id="UP001218208"/>
    </source>
</evidence>
<keyword evidence="5" id="KW-0067">ATP-binding</keyword>
<evidence type="ECO:0000313" key="5">
    <source>
        <dbReference type="EMBL" id="EKT4095344.1"/>
    </source>
</evidence>
<keyword evidence="1" id="KW-0813">Transport</keyword>
<protein>
    <submittedName>
        <fullName evidence="5">ATP-binding cassette domain-containing protein</fullName>
    </submittedName>
</protein>
<dbReference type="GO" id="GO:0016887">
    <property type="term" value="F:ATP hydrolysis activity"/>
    <property type="evidence" value="ECO:0007669"/>
    <property type="project" value="InterPro"/>
</dbReference>
<feature type="non-terminal residue" evidence="5">
    <location>
        <position position="156"/>
    </location>
</feature>
<comment type="caution">
    <text evidence="5">The sequence shown here is derived from an EMBL/GenBank/DDBJ whole genome shotgun (WGS) entry which is preliminary data.</text>
</comment>
<proteinExistence type="predicted"/>
<feature type="domain" description="ABC transporter" evidence="4">
    <location>
        <begin position="20"/>
        <end position="154"/>
    </location>
</feature>
<dbReference type="SUPFAM" id="SSF52540">
    <property type="entry name" value="P-loop containing nucleoside triphosphate hydrolases"/>
    <property type="match status" value="1"/>
</dbReference>
<dbReference type="Pfam" id="PF00005">
    <property type="entry name" value="ABC_tran"/>
    <property type="match status" value="1"/>
</dbReference>
<dbReference type="AlphaFoldDB" id="A0AAI9C734"/>